<gene>
    <name evidence="1" type="ORF">NSCI0253_LOCUS36778</name>
</gene>
<reference evidence="1" key="1">
    <citation type="submission" date="2021-01" db="EMBL/GenBank/DDBJ databases">
        <authorList>
            <person name="Corre E."/>
            <person name="Pelletier E."/>
            <person name="Niang G."/>
            <person name="Scheremetjew M."/>
            <person name="Finn R."/>
            <person name="Kale V."/>
            <person name="Holt S."/>
            <person name="Cochrane G."/>
            <person name="Meng A."/>
            <person name="Brown T."/>
            <person name="Cohen L."/>
        </authorList>
    </citation>
    <scope>NUCLEOTIDE SEQUENCE</scope>
</reference>
<organism evidence="1">
    <name type="scientific">Noctiluca scintillans</name>
    <name type="common">Sea sparkle</name>
    <name type="synonym">Red tide dinoflagellate</name>
    <dbReference type="NCBI Taxonomy" id="2966"/>
    <lineage>
        <taxon>Eukaryota</taxon>
        <taxon>Sar</taxon>
        <taxon>Alveolata</taxon>
        <taxon>Dinophyceae</taxon>
        <taxon>Noctilucales</taxon>
        <taxon>Noctilucaceae</taxon>
        <taxon>Noctiluca</taxon>
    </lineage>
</organism>
<protein>
    <submittedName>
        <fullName evidence="1">Uncharacterized protein</fullName>
    </submittedName>
</protein>
<evidence type="ECO:0000313" key="1">
    <source>
        <dbReference type="EMBL" id="CAD8862423.1"/>
    </source>
</evidence>
<accession>A0A7S1AQX9</accession>
<sequence length="278" mass="29877">MEAQDIRPGGLASMLSISNEVDVAMNRIQGFFSPDNAAGLDIALGYGRHGSGWTRGARHDDVDRPGIPVDVLHPTGVATRSEADGSSVLLPTIHSPGPSRADGEPGAGCEAVKTAAGDGRRPLLADQACQCPLANRRLLFGVPRTSRDQQQVAGQLRYLRVSEGSRDQFRQFAKSLASKVSVECAESNPYVQALQAHREELAQGSIHLQGEAVDSLESKLATQRLGGLATLTTAHTGRDNLIFSQCLGCDIQYFGEFEIVLWLQREVAKLGYESVPSR</sequence>
<dbReference type="EMBL" id="HBFQ01051505">
    <property type="protein sequence ID" value="CAD8862423.1"/>
    <property type="molecule type" value="Transcribed_RNA"/>
</dbReference>
<proteinExistence type="predicted"/>
<dbReference type="AlphaFoldDB" id="A0A7S1AQX9"/>
<name>A0A7S1AQX9_NOCSC</name>